<dbReference type="Proteomes" id="UP000673375">
    <property type="component" value="Unassembled WGS sequence"/>
</dbReference>
<dbReference type="Pfam" id="PF06125">
    <property type="entry name" value="DUF961"/>
    <property type="match status" value="1"/>
</dbReference>
<dbReference type="Gene3D" id="2.40.50.390">
    <property type="entry name" value="Conjugative transposon protein, DUF961"/>
    <property type="match status" value="1"/>
</dbReference>
<dbReference type="InterPro" id="IPR010365">
    <property type="entry name" value="DUF961"/>
</dbReference>
<accession>A0ABS4CKW1</accession>
<dbReference type="EMBL" id="JAEDXU010000006">
    <property type="protein sequence ID" value="MBP1047119.1"/>
    <property type="molecule type" value="Genomic_DNA"/>
</dbReference>
<evidence type="ECO:0000313" key="2">
    <source>
        <dbReference type="EMBL" id="MBP1047119.1"/>
    </source>
</evidence>
<reference evidence="2 3" key="1">
    <citation type="submission" date="2020-12" db="EMBL/GenBank/DDBJ databases">
        <title>Vagococcus allomyrinae sp. nov. and Enterococcus lavae sp. nov., isolated from the larvae of Allomyrina dichotoma.</title>
        <authorList>
            <person name="Lee S.D."/>
        </authorList>
    </citation>
    <scope>NUCLEOTIDE SEQUENCE [LARGE SCALE GENOMIC DNA]</scope>
    <source>
        <strain evidence="2 3">BWM-S5</strain>
    </source>
</reference>
<organism evidence="2 3">
    <name type="scientific">Enterococcus larvae</name>
    <dbReference type="NCBI Taxonomy" id="2794352"/>
    <lineage>
        <taxon>Bacteria</taxon>
        <taxon>Bacillati</taxon>
        <taxon>Bacillota</taxon>
        <taxon>Bacilli</taxon>
        <taxon>Lactobacillales</taxon>
        <taxon>Enterococcaceae</taxon>
        <taxon>Enterococcus</taxon>
    </lineage>
</organism>
<name>A0ABS4CKW1_9ENTE</name>
<evidence type="ECO:0000256" key="1">
    <source>
        <dbReference type="SAM" id="MobiDB-lite"/>
    </source>
</evidence>
<comment type="caution">
    <text evidence="2">The sequence shown here is derived from an EMBL/GenBank/DDBJ whole genome shotgun (WGS) entry which is preliminary data.</text>
</comment>
<evidence type="ECO:0000313" key="3">
    <source>
        <dbReference type="Proteomes" id="UP000673375"/>
    </source>
</evidence>
<dbReference type="InterPro" id="IPR038620">
    <property type="entry name" value="YdcP-like_sf"/>
</dbReference>
<keyword evidence="3" id="KW-1185">Reference proteome</keyword>
<gene>
    <name evidence="2" type="ORF">I6N96_12630</name>
</gene>
<feature type="compositionally biased region" description="Polar residues" evidence="1">
    <location>
        <begin position="123"/>
        <end position="134"/>
    </location>
</feature>
<protein>
    <submittedName>
        <fullName evidence="2">DUF961 family protein</fullName>
    </submittedName>
</protein>
<sequence length="134" mass="15153">MSSIKIPENNLTEYIDFEETFGKLTFLEQIADAEAREEDGSRGGATAVRFEVLSETQGVEFRVKIDLTDNPMIDLSQFSMDDEIELVEPQVFERNINNERQPNMIVTIEALDVKKKTGKAAQPASQPQTDKNKK</sequence>
<feature type="region of interest" description="Disordered" evidence="1">
    <location>
        <begin position="115"/>
        <end position="134"/>
    </location>
</feature>
<dbReference type="RefSeq" id="WP_209557900.1">
    <property type="nucleotide sequence ID" value="NZ_JAEDXU010000006.1"/>
</dbReference>
<proteinExistence type="predicted"/>